<evidence type="ECO:0000256" key="1">
    <source>
        <dbReference type="ARBA" id="ARBA00022491"/>
    </source>
</evidence>
<organism evidence="6 7">
    <name type="scientific">Rhizobium lusitanum</name>
    <dbReference type="NCBI Taxonomy" id="293958"/>
    <lineage>
        <taxon>Bacteria</taxon>
        <taxon>Pseudomonadati</taxon>
        <taxon>Pseudomonadota</taxon>
        <taxon>Alphaproteobacteria</taxon>
        <taxon>Hyphomicrobiales</taxon>
        <taxon>Rhizobiaceae</taxon>
        <taxon>Rhizobium/Agrobacterium group</taxon>
        <taxon>Rhizobium</taxon>
    </lineage>
</organism>
<feature type="domain" description="HTH araC/xylS-type" evidence="5">
    <location>
        <begin position="158"/>
        <end position="259"/>
    </location>
</feature>
<evidence type="ECO:0000259" key="5">
    <source>
        <dbReference type="PROSITE" id="PS01124"/>
    </source>
</evidence>
<dbReference type="SUPFAM" id="SSF46689">
    <property type="entry name" value="Homeodomain-like"/>
    <property type="match status" value="1"/>
</dbReference>
<dbReference type="InterPro" id="IPR018060">
    <property type="entry name" value="HTH_AraC"/>
</dbReference>
<dbReference type="GO" id="GO:0003700">
    <property type="term" value="F:DNA-binding transcription factor activity"/>
    <property type="evidence" value="ECO:0007669"/>
    <property type="project" value="InterPro"/>
</dbReference>
<dbReference type="Gene3D" id="2.60.120.10">
    <property type="entry name" value="Jelly Rolls"/>
    <property type="match status" value="1"/>
</dbReference>
<protein>
    <submittedName>
        <fullName evidence="6">Helix-turn-helix domain-containing protein</fullName>
    </submittedName>
</protein>
<dbReference type="InterPro" id="IPR011051">
    <property type="entry name" value="RmlC_Cupin_sf"/>
</dbReference>
<keyword evidence="3" id="KW-0238">DNA-binding</keyword>
<dbReference type="InterPro" id="IPR014710">
    <property type="entry name" value="RmlC-like_jellyroll"/>
</dbReference>
<dbReference type="SMART" id="SM00342">
    <property type="entry name" value="HTH_ARAC"/>
    <property type="match status" value="1"/>
</dbReference>
<accession>A0A6L9UDQ6</accession>
<dbReference type="RefSeq" id="WP_163993044.1">
    <property type="nucleotide sequence ID" value="NZ_WUEY01000025.1"/>
</dbReference>
<keyword evidence="4" id="KW-0804">Transcription</keyword>
<dbReference type="GO" id="GO:0043565">
    <property type="term" value="F:sequence-specific DNA binding"/>
    <property type="evidence" value="ECO:0007669"/>
    <property type="project" value="InterPro"/>
</dbReference>
<dbReference type="AlphaFoldDB" id="A0A6L9UDQ6"/>
<keyword evidence="1" id="KW-0678">Repressor</keyword>
<dbReference type="Pfam" id="PF02311">
    <property type="entry name" value="AraC_binding"/>
    <property type="match status" value="1"/>
</dbReference>
<dbReference type="InterPro" id="IPR003313">
    <property type="entry name" value="AraC-bd"/>
</dbReference>
<dbReference type="FunFam" id="1.10.10.60:FF:000132">
    <property type="entry name" value="AraC family transcriptional regulator"/>
    <property type="match status" value="1"/>
</dbReference>
<gene>
    <name evidence="6" type="ORF">GR212_31590</name>
</gene>
<evidence type="ECO:0000256" key="3">
    <source>
        <dbReference type="ARBA" id="ARBA00023125"/>
    </source>
</evidence>
<dbReference type="PROSITE" id="PS00041">
    <property type="entry name" value="HTH_ARAC_FAMILY_1"/>
    <property type="match status" value="1"/>
</dbReference>
<dbReference type="PROSITE" id="PS01124">
    <property type="entry name" value="HTH_ARAC_FAMILY_2"/>
    <property type="match status" value="1"/>
</dbReference>
<evidence type="ECO:0000256" key="2">
    <source>
        <dbReference type="ARBA" id="ARBA00023015"/>
    </source>
</evidence>
<dbReference type="CDD" id="cd06124">
    <property type="entry name" value="cupin_NimR-like_N"/>
    <property type="match status" value="1"/>
</dbReference>
<evidence type="ECO:0000256" key="4">
    <source>
        <dbReference type="ARBA" id="ARBA00023163"/>
    </source>
</evidence>
<dbReference type="SUPFAM" id="SSF51182">
    <property type="entry name" value="RmlC-like cupins"/>
    <property type="match status" value="1"/>
</dbReference>
<dbReference type="Pfam" id="PF12833">
    <property type="entry name" value="HTH_18"/>
    <property type="match status" value="1"/>
</dbReference>
<evidence type="ECO:0000313" key="7">
    <source>
        <dbReference type="Proteomes" id="UP000483035"/>
    </source>
</evidence>
<dbReference type="PANTHER" id="PTHR11019">
    <property type="entry name" value="HTH-TYPE TRANSCRIPTIONAL REGULATOR NIMR"/>
    <property type="match status" value="1"/>
</dbReference>
<dbReference type="EMBL" id="WUEY01000025">
    <property type="protein sequence ID" value="NEI74105.1"/>
    <property type="molecule type" value="Genomic_DNA"/>
</dbReference>
<dbReference type="InterPro" id="IPR018062">
    <property type="entry name" value="HTH_AraC-typ_CS"/>
</dbReference>
<dbReference type="Proteomes" id="UP000483035">
    <property type="component" value="Unassembled WGS sequence"/>
</dbReference>
<dbReference type="InterPro" id="IPR009057">
    <property type="entry name" value="Homeodomain-like_sf"/>
</dbReference>
<comment type="caution">
    <text evidence="6">The sequence shown here is derived from an EMBL/GenBank/DDBJ whole genome shotgun (WGS) entry which is preliminary data.</text>
</comment>
<sequence>MSVLAFLRANNDLDSIVQPAIALRAHVAEEDRDPSMHHHRKGQLVVALRGSVICEVPKGLWMVPPQHGVWIPGGTPHSMKASANTDLCLLCVEPDAITLPSECCTLSITPLLRELILRLSTCSQAYEVGSSTDRLVALLLEELSNMKIELLYFPVSEERKLRTIADELVSNPADRRTAREWAAHLAVSERTLTRMILDETGMSFGRWRQQLQVILALKGLYAGKSIQALSEELGYESVSAFITMFKKALGKPPARYYNETRLS</sequence>
<proteinExistence type="predicted"/>
<dbReference type="Gene3D" id="1.10.10.60">
    <property type="entry name" value="Homeodomain-like"/>
    <property type="match status" value="1"/>
</dbReference>
<keyword evidence="2" id="KW-0805">Transcription regulation</keyword>
<evidence type="ECO:0000313" key="6">
    <source>
        <dbReference type="EMBL" id="NEI74105.1"/>
    </source>
</evidence>
<reference evidence="6 7" key="1">
    <citation type="submission" date="2019-12" db="EMBL/GenBank/DDBJ databases">
        <title>Rhizobium genotypes associated with high levels of biological nitrogen fixation by grain legumes in a temperate-maritime cropping system.</title>
        <authorList>
            <person name="Maluk M."/>
            <person name="Francesc Ferrando Molina F."/>
            <person name="Lopez Del Egido L."/>
            <person name="Lafos M."/>
            <person name="Langarica-Fuentes A."/>
            <person name="Gebre Yohannes G."/>
            <person name="Young M.W."/>
            <person name="Martin P."/>
            <person name="Gantlett R."/>
            <person name="Kenicer G."/>
            <person name="Hawes C."/>
            <person name="Begg G.S."/>
            <person name="Quilliam R.S."/>
            <person name="Squire G.R."/>
            <person name="Poole P.S."/>
            <person name="Young P.W."/>
            <person name="Iannetta P.M."/>
            <person name="James E.K."/>
        </authorList>
    </citation>
    <scope>NUCLEOTIDE SEQUENCE [LARGE SCALE GENOMIC DNA]</scope>
    <source>
        <strain evidence="6 7">JHI1118</strain>
    </source>
</reference>
<name>A0A6L9UDQ6_9HYPH</name>
<dbReference type="PANTHER" id="PTHR11019:SF199">
    <property type="entry name" value="HTH-TYPE TRANSCRIPTIONAL REGULATOR NIMR"/>
    <property type="match status" value="1"/>
</dbReference>